<proteinExistence type="predicted"/>
<dbReference type="RefSeq" id="WP_344557805.1">
    <property type="nucleotide sequence ID" value="NZ_BAAANS010000067.1"/>
</dbReference>
<comment type="caution">
    <text evidence="1">The sequence shown here is derived from an EMBL/GenBank/DDBJ whole genome shotgun (WGS) entry which is preliminary data.</text>
</comment>
<protein>
    <submittedName>
        <fullName evidence="1">Uncharacterized protein</fullName>
    </submittedName>
</protein>
<dbReference type="EMBL" id="BAAANS010000067">
    <property type="protein sequence ID" value="GAA2119456.1"/>
    <property type="molecule type" value="Genomic_DNA"/>
</dbReference>
<evidence type="ECO:0000313" key="1">
    <source>
        <dbReference type="EMBL" id="GAA2119456.1"/>
    </source>
</evidence>
<gene>
    <name evidence="1" type="ORF">GCM10009759_67570</name>
</gene>
<evidence type="ECO:0000313" key="2">
    <source>
        <dbReference type="Proteomes" id="UP001500897"/>
    </source>
</evidence>
<sequence>MTSPTLSLPGSAASDLVADLVEESEQIQALARALDLPACVPDGTRLLSRHLLATLVHLATATATAAALVDLTDTPALAHLRPLSSITSALSGLLAANTAMVDTLHHLLAEPAAAEAAGLLQASRGQAATLLTSASAHLGTAAAQLRPASP</sequence>
<keyword evidence="2" id="KW-1185">Reference proteome</keyword>
<organism evidence="1 2">
    <name type="scientific">Kitasatospora saccharophila</name>
    <dbReference type="NCBI Taxonomy" id="407973"/>
    <lineage>
        <taxon>Bacteria</taxon>
        <taxon>Bacillati</taxon>
        <taxon>Actinomycetota</taxon>
        <taxon>Actinomycetes</taxon>
        <taxon>Kitasatosporales</taxon>
        <taxon>Streptomycetaceae</taxon>
        <taxon>Kitasatospora</taxon>
    </lineage>
</organism>
<accession>A0ABN2XZ77</accession>
<reference evidence="1 2" key="1">
    <citation type="journal article" date="2019" name="Int. J. Syst. Evol. Microbiol.">
        <title>The Global Catalogue of Microorganisms (GCM) 10K type strain sequencing project: providing services to taxonomists for standard genome sequencing and annotation.</title>
        <authorList>
            <consortium name="The Broad Institute Genomics Platform"/>
            <consortium name="The Broad Institute Genome Sequencing Center for Infectious Disease"/>
            <person name="Wu L."/>
            <person name="Ma J."/>
        </authorList>
    </citation>
    <scope>NUCLEOTIDE SEQUENCE [LARGE SCALE GENOMIC DNA]</scope>
    <source>
        <strain evidence="1 2">JCM 14559</strain>
    </source>
</reference>
<dbReference type="Proteomes" id="UP001500897">
    <property type="component" value="Unassembled WGS sequence"/>
</dbReference>
<name>A0ABN2XZ77_9ACTN</name>